<keyword evidence="3" id="KW-1185">Reference proteome</keyword>
<protein>
    <submittedName>
        <fullName evidence="2">Uncharacterized protein</fullName>
    </submittedName>
</protein>
<sequence>MTWLSTTARVRRAAEMVRPERPTQIMPAKARETTTASTEGAAPPPRVCESAATRVAKTATTQPRAKRAQREVMSPPAFRVIVVRVIVVKP</sequence>
<proteinExistence type="predicted"/>
<name>A0A3A5MQX4_9MICO</name>
<accession>A0A3A5MQX4</accession>
<comment type="caution">
    <text evidence="2">The sequence shown here is derived from an EMBL/GenBank/DDBJ whole genome shotgun (WGS) entry which is preliminary data.</text>
</comment>
<feature type="region of interest" description="Disordered" evidence="1">
    <location>
        <begin position="1"/>
        <end position="48"/>
    </location>
</feature>
<dbReference type="AlphaFoldDB" id="A0A3A5MQX4"/>
<dbReference type="Proteomes" id="UP000272015">
    <property type="component" value="Unassembled WGS sequence"/>
</dbReference>
<reference evidence="2 3" key="1">
    <citation type="submission" date="2018-09" db="EMBL/GenBank/DDBJ databases">
        <title>Novel species of Cryobacterium.</title>
        <authorList>
            <person name="Liu Q."/>
            <person name="Xin Y.-H."/>
        </authorList>
    </citation>
    <scope>NUCLEOTIDE SEQUENCE [LARGE SCALE GENOMIC DNA]</scope>
    <source>
        <strain evidence="2 3">Hh39</strain>
    </source>
</reference>
<evidence type="ECO:0000256" key="1">
    <source>
        <dbReference type="SAM" id="MobiDB-lite"/>
    </source>
</evidence>
<dbReference type="EMBL" id="QZVS01000071">
    <property type="protein sequence ID" value="RJT89568.1"/>
    <property type="molecule type" value="Genomic_DNA"/>
</dbReference>
<organism evidence="2 3">
    <name type="scientific">Cryobacterium melibiosiphilum</name>
    <dbReference type="NCBI Taxonomy" id="995039"/>
    <lineage>
        <taxon>Bacteria</taxon>
        <taxon>Bacillati</taxon>
        <taxon>Actinomycetota</taxon>
        <taxon>Actinomycetes</taxon>
        <taxon>Micrococcales</taxon>
        <taxon>Microbacteriaceae</taxon>
        <taxon>Cryobacterium</taxon>
    </lineage>
</organism>
<evidence type="ECO:0000313" key="2">
    <source>
        <dbReference type="EMBL" id="RJT89568.1"/>
    </source>
</evidence>
<feature type="compositionally biased region" description="Basic and acidic residues" evidence="1">
    <location>
        <begin position="12"/>
        <end position="21"/>
    </location>
</feature>
<gene>
    <name evidence="2" type="ORF">D6T64_06290</name>
</gene>
<evidence type="ECO:0000313" key="3">
    <source>
        <dbReference type="Proteomes" id="UP000272015"/>
    </source>
</evidence>